<feature type="compositionally biased region" description="Low complexity" evidence="8">
    <location>
        <begin position="81"/>
        <end position="90"/>
    </location>
</feature>
<accession>A0A167QKA2</accession>
<evidence type="ECO:0000256" key="8">
    <source>
        <dbReference type="SAM" id="MobiDB-lite"/>
    </source>
</evidence>
<feature type="compositionally biased region" description="Acidic residues" evidence="8">
    <location>
        <begin position="30"/>
        <end position="42"/>
    </location>
</feature>
<feature type="compositionally biased region" description="Basic and acidic residues" evidence="8">
    <location>
        <begin position="534"/>
        <end position="564"/>
    </location>
</feature>
<protein>
    <recommendedName>
        <fullName evidence="7">Structure-specific endonuclease subunit SLX4</fullName>
    </recommendedName>
</protein>
<dbReference type="GO" id="GO:0006260">
    <property type="term" value="P:DNA replication"/>
    <property type="evidence" value="ECO:0007669"/>
    <property type="project" value="InterPro"/>
</dbReference>
<gene>
    <name evidence="9" type="ORF">CALVIDRAFT_319646</name>
</gene>
<dbReference type="Pfam" id="PF09494">
    <property type="entry name" value="Slx4"/>
    <property type="match status" value="1"/>
</dbReference>
<comment type="similarity">
    <text evidence="2">Belongs to the SLX4 family.</text>
</comment>
<evidence type="ECO:0000313" key="9">
    <source>
        <dbReference type="EMBL" id="KZP00015.1"/>
    </source>
</evidence>
<organism evidence="9 10">
    <name type="scientific">Calocera viscosa (strain TUFC12733)</name>
    <dbReference type="NCBI Taxonomy" id="1330018"/>
    <lineage>
        <taxon>Eukaryota</taxon>
        <taxon>Fungi</taxon>
        <taxon>Dikarya</taxon>
        <taxon>Basidiomycota</taxon>
        <taxon>Agaricomycotina</taxon>
        <taxon>Dacrymycetes</taxon>
        <taxon>Dacrymycetales</taxon>
        <taxon>Dacrymycetaceae</taxon>
        <taxon>Calocera</taxon>
    </lineage>
</organism>
<dbReference type="AlphaFoldDB" id="A0A167QKA2"/>
<sequence>MLQIKRQISILLNEKENTPVMPPPTQRGEDPEDEVIEDSEPEREEKRRKLKAARKAAESGQTPPLSAVPVNFSVVGRAKQGPSSSPSGPSQILDDSPTTIVLNTAEEHTTDAAADVTSTTLPSFDELVLPEPMDPGVIGGSEEDVSVAIEPVRPLSLAHFAYKPTSAAGKGRASSPISVASSVSSTRSRPLSTSATSSKKLSCPLPESKMKKISKCPCCDLSWTARKSSEMKWEHIARCAKKNAFTMETLQINLQQQLEAIDDDAVAEVKPKKRKAKSPPEPKEEPPKPDTLLERVAHEAAPPKRTKKQTLAATVQTVSDAHQIIAEKARDVLSTTDPSPLVVAVASPDMNPLSVHEEVAETTAPGEHLPPATQAFIPSKFGGAPRNRSLFAGPSLLEKPPVPSAINSDPSSHASLPTSSASPNDPLPSEAPIDLTNASNSTLDLITPATSLARKRRNSSPKKRLSLRQIVRQEDSIQDSDSGSASSGSGWEDEAGWGADAVLQWDGDASDRSTSSSAAVSKADRKARRKSKSPKPDDEVIDEQPKKRGRKKKDEAPKEAKLTEEQMVEMVEKEMRAMIEEDEELYLRILRYEPMKFDDLLKRALDRGLPERKLKYRLRLFLDKQCINFYSAEPTGSRRRY</sequence>
<dbReference type="STRING" id="1330018.A0A167QKA2"/>
<evidence type="ECO:0000256" key="7">
    <source>
        <dbReference type="ARBA" id="ARBA00029496"/>
    </source>
</evidence>
<feature type="compositionally biased region" description="Low complexity" evidence="8">
    <location>
        <begin position="408"/>
        <end position="423"/>
    </location>
</feature>
<feature type="compositionally biased region" description="Polar residues" evidence="8">
    <location>
        <begin position="436"/>
        <end position="450"/>
    </location>
</feature>
<dbReference type="GO" id="GO:0006310">
    <property type="term" value="P:DNA recombination"/>
    <property type="evidence" value="ECO:0007669"/>
    <property type="project" value="UniProtKB-KW"/>
</dbReference>
<name>A0A167QKA2_CALVF</name>
<feature type="region of interest" description="Disordered" evidence="8">
    <location>
        <begin position="166"/>
        <end position="204"/>
    </location>
</feature>
<feature type="compositionally biased region" description="Low complexity" evidence="8">
    <location>
        <begin position="512"/>
        <end position="521"/>
    </location>
</feature>
<evidence type="ECO:0000313" key="10">
    <source>
        <dbReference type="Proteomes" id="UP000076738"/>
    </source>
</evidence>
<keyword evidence="5" id="KW-0234">DNA repair</keyword>
<feature type="compositionally biased region" description="Low complexity" evidence="8">
    <location>
        <begin position="172"/>
        <end position="202"/>
    </location>
</feature>
<feature type="region of interest" description="Disordered" evidence="8">
    <location>
        <begin position="12"/>
        <end position="118"/>
    </location>
</feature>
<keyword evidence="10" id="KW-1185">Reference proteome</keyword>
<feature type="compositionally biased region" description="Basic residues" evidence="8">
    <location>
        <begin position="453"/>
        <end position="466"/>
    </location>
</feature>
<keyword evidence="3" id="KW-0227">DNA damage</keyword>
<feature type="region of interest" description="Disordered" evidence="8">
    <location>
        <begin position="265"/>
        <end position="310"/>
    </location>
</feature>
<keyword evidence="6" id="KW-0539">Nucleus</keyword>
<evidence type="ECO:0000256" key="3">
    <source>
        <dbReference type="ARBA" id="ARBA00022763"/>
    </source>
</evidence>
<evidence type="ECO:0000256" key="6">
    <source>
        <dbReference type="ARBA" id="ARBA00023242"/>
    </source>
</evidence>
<dbReference type="EMBL" id="KV417270">
    <property type="protein sequence ID" value="KZP00015.1"/>
    <property type="molecule type" value="Genomic_DNA"/>
</dbReference>
<feature type="compositionally biased region" description="Basic and acidic residues" evidence="8">
    <location>
        <begin position="278"/>
        <end position="302"/>
    </location>
</feature>
<dbReference type="GO" id="GO:0033557">
    <property type="term" value="C:Slx1-Slx4 complex"/>
    <property type="evidence" value="ECO:0007669"/>
    <property type="project" value="InterPro"/>
</dbReference>
<proteinExistence type="inferred from homology"/>
<dbReference type="OrthoDB" id="5576441at2759"/>
<evidence type="ECO:0000256" key="5">
    <source>
        <dbReference type="ARBA" id="ARBA00023204"/>
    </source>
</evidence>
<keyword evidence="4" id="KW-0233">DNA recombination</keyword>
<dbReference type="InterPro" id="IPR018574">
    <property type="entry name" value="Structure-sp_endonuc_su_Slx4"/>
</dbReference>
<dbReference type="Proteomes" id="UP000076738">
    <property type="component" value="Unassembled WGS sequence"/>
</dbReference>
<evidence type="ECO:0000256" key="2">
    <source>
        <dbReference type="ARBA" id="ARBA00006661"/>
    </source>
</evidence>
<evidence type="ECO:0000256" key="1">
    <source>
        <dbReference type="ARBA" id="ARBA00004123"/>
    </source>
</evidence>
<reference evidence="9 10" key="1">
    <citation type="journal article" date="2016" name="Mol. Biol. Evol.">
        <title>Comparative Genomics of Early-Diverging Mushroom-Forming Fungi Provides Insights into the Origins of Lignocellulose Decay Capabilities.</title>
        <authorList>
            <person name="Nagy L.G."/>
            <person name="Riley R."/>
            <person name="Tritt A."/>
            <person name="Adam C."/>
            <person name="Daum C."/>
            <person name="Floudas D."/>
            <person name="Sun H."/>
            <person name="Yadav J.S."/>
            <person name="Pangilinan J."/>
            <person name="Larsson K.H."/>
            <person name="Matsuura K."/>
            <person name="Barry K."/>
            <person name="Labutti K."/>
            <person name="Kuo R."/>
            <person name="Ohm R.A."/>
            <person name="Bhattacharya S.S."/>
            <person name="Shirouzu T."/>
            <person name="Yoshinaga Y."/>
            <person name="Martin F.M."/>
            <person name="Grigoriev I.V."/>
            <person name="Hibbett D.S."/>
        </authorList>
    </citation>
    <scope>NUCLEOTIDE SEQUENCE [LARGE SCALE GENOMIC DNA]</scope>
    <source>
        <strain evidence="9 10">TUFC12733</strain>
    </source>
</reference>
<evidence type="ECO:0000256" key="4">
    <source>
        <dbReference type="ARBA" id="ARBA00023172"/>
    </source>
</evidence>
<feature type="compositionally biased region" description="Low complexity" evidence="8">
    <location>
        <begin position="479"/>
        <end position="490"/>
    </location>
</feature>
<comment type="subcellular location">
    <subcellularLocation>
        <location evidence="1">Nucleus</location>
    </subcellularLocation>
</comment>
<dbReference type="GO" id="GO:0006281">
    <property type="term" value="P:DNA repair"/>
    <property type="evidence" value="ECO:0007669"/>
    <property type="project" value="UniProtKB-KW"/>
</dbReference>
<feature type="region of interest" description="Disordered" evidence="8">
    <location>
        <begin position="343"/>
        <end position="564"/>
    </location>
</feature>